<evidence type="ECO:0000256" key="1">
    <source>
        <dbReference type="ARBA" id="ARBA00022737"/>
    </source>
</evidence>
<dbReference type="Gene3D" id="1.10.10.10">
    <property type="entry name" value="Winged helix-like DNA-binding domain superfamily/Winged helix DNA-binding domain"/>
    <property type="match status" value="1"/>
</dbReference>
<dbReference type="GO" id="GO:0009626">
    <property type="term" value="P:plant-type hypersensitive response"/>
    <property type="evidence" value="ECO:0007669"/>
    <property type="project" value="UniProtKB-ARBA"/>
</dbReference>
<dbReference type="Gramene" id="ONK79336">
    <property type="protein sequence ID" value="ONK79336"/>
    <property type="gene ID" value="A4U43_C01F5330"/>
</dbReference>
<proteinExistence type="predicted"/>
<protein>
    <recommendedName>
        <fullName evidence="7">NB-ARC domain-containing protein</fullName>
    </recommendedName>
</protein>
<dbReference type="Pfam" id="PF23598">
    <property type="entry name" value="LRR_14"/>
    <property type="match status" value="1"/>
</dbReference>
<dbReference type="GO" id="GO:0002758">
    <property type="term" value="P:innate immune response-activating signaling pathway"/>
    <property type="evidence" value="ECO:0007669"/>
    <property type="project" value="UniProtKB-ARBA"/>
</dbReference>
<dbReference type="PANTHER" id="PTHR23155:SF1205">
    <property type="entry name" value="DISEASE RESISTANCE PROTEIN RPM1"/>
    <property type="match status" value="1"/>
</dbReference>
<accession>A0A5P1FLZ5</accession>
<keyword evidence="6" id="KW-1185">Reference proteome</keyword>
<keyword evidence="1" id="KW-0677">Repeat</keyword>
<dbReference type="Proteomes" id="UP000243459">
    <property type="component" value="Chromosome 1"/>
</dbReference>
<dbReference type="GO" id="GO:0042742">
    <property type="term" value="P:defense response to bacterium"/>
    <property type="evidence" value="ECO:0007669"/>
    <property type="project" value="UniProtKB-ARBA"/>
</dbReference>
<dbReference type="AlphaFoldDB" id="A0A5P1FLZ5"/>
<evidence type="ECO:0000256" key="2">
    <source>
        <dbReference type="ARBA" id="ARBA00022821"/>
    </source>
</evidence>
<dbReference type="PANTHER" id="PTHR23155">
    <property type="entry name" value="DISEASE RESISTANCE PROTEIN RP"/>
    <property type="match status" value="1"/>
</dbReference>
<organism evidence="5 6">
    <name type="scientific">Asparagus officinalis</name>
    <name type="common">Garden asparagus</name>
    <dbReference type="NCBI Taxonomy" id="4686"/>
    <lineage>
        <taxon>Eukaryota</taxon>
        <taxon>Viridiplantae</taxon>
        <taxon>Streptophyta</taxon>
        <taxon>Embryophyta</taxon>
        <taxon>Tracheophyta</taxon>
        <taxon>Spermatophyta</taxon>
        <taxon>Magnoliopsida</taxon>
        <taxon>Liliopsida</taxon>
        <taxon>Asparagales</taxon>
        <taxon>Asparagaceae</taxon>
        <taxon>Asparagoideae</taxon>
        <taxon>Asparagus</taxon>
    </lineage>
</organism>
<dbReference type="InterPro" id="IPR032675">
    <property type="entry name" value="LRR_dom_sf"/>
</dbReference>
<evidence type="ECO:0000313" key="6">
    <source>
        <dbReference type="Proteomes" id="UP000243459"/>
    </source>
</evidence>
<gene>
    <name evidence="5" type="ORF">A4U43_C01F5330</name>
</gene>
<evidence type="ECO:0000259" key="4">
    <source>
        <dbReference type="Pfam" id="PF23598"/>
    </source>
</evidence>
<keyword evidence="2" id="KW-0611">Plant defense</keyword>
<evidence type="ECO:0000313" key="5">
    <source>
        <dbReference type="EMBL" id="ONK79336.1"/>
    </source>
</evidence>
<dbReference type="Pfam" id="PF23559">
    <property type="entry name" value="WHD_DRP"/>
    <property type="match status" value="1"/>
</dbReference>
<dbReference type="SUPFAM" id="SSF52058">
    <property type="entry name" value="L domain-like"/>
    <property type="match status" value="1"/>
</dbReference>
<dbReference type="InterPro" id="IPR055414">
    <property type="entry name" value="LRR_R13L4/SHOC2-like"/>
</dbReference>
<dbReference type="Gene3D" id="3.80.10.10">
    <property type="entry name" value="Ribonuclease Inhibitor"/>
    <property type="match status" value="1"/>
</dbReference>
<dbReference type="InterPro" id="IPR044974">
    <property type="entry name" value="Disease_R_plants"/>
</dbReference>
<feature type="domain" description="Disease resistance R13L4/SHOC-2-like LRR" evidence="4">
    <location>
        <begin position="158"/>
        <end position="432"/>
    </location>
</feature>
<sequence length="454" mass="51585">MIERLGSELQTNPDLEGMKKILTLSYNDLPYNVKRCFLYLGKFPEDCLIKRKRVQGLWIAEGLISDRHDMTDEEVSESYFNELANRYMILPSTFSADGKIRDFRVHDVMLELIVSKSMEDNFLTVIETDDRCMPCDAIRRLSIHGKQYQWIKSSLTCVRSYTLFVGRHDVFISSSMRRLRVLDLEGCRASNLAYVLSKVITVELLHLKYLSLRNTELRELPKSLGNLRCLETLDIVGTDVWKIPRGITKLLHLRFLRGGGIKVPEGTGNLRSLQELTIVDVGRRGVMKELDKLAKLKKLALKLDSTGLHPQTANSSCFLFLLDSLSSPPLLLESLGLHGELGKMPNWIGLLSNLQKLSLERSNLDNDSLKALGTLPNLLQLNLRHLASQDDVLSFASQGFPSLKVLVLRKLRLWSLNFEEEAMPSLEWLSVEDERSANFRISGIKNLTRPSQGN</sequence>
<reference evidence="6" key="1">
    <citation type="journal article" date="2017" name="Nat. Commun.">
        <title>The asparagus genome sheds light on the origin and evolution of a young Y chromosome.</title>
        <authorList>
            <person name="Harkess A."/>
            <person name="Zhou J."/>
            <person name="Xu C."/>
            <person name="Bowers J.E."/>
            <person name="Van der Hulst R."/>
            <person name="Ayyampalayam S."/>
            <person name="Mercati F."/>
            <person name="Riccardi P."/>
            <person name="McKain M.R."/>
            <person name="Kakrana A."/>
            <person name="Tang H."/>
            <person name="Ray J."/>
            <person name="Groenendijk J."/>
            <person name="Arikit S."/>
            <person name="Mathioni S.M."/>
            <person name="Nakano M."/>
            <person name="Shan H."/>
            <person name="Telgmann-Rauber A."/>
            <person name="Kanno A."/>
            <person name="Yue Z."/>
            <person name="Chen H."/>
            <person name="Li W."/>
            <person name="Chen Y."/>
            <person name="Xu X."/>
            <person name="Zhang Y."/>
            <person name="Luo S."/>
            <person name="Chen H."/>
            <person name="Gao J."/>
            <person name="Mao Z."/>
            <person name="Pires J.C."/>
            <person name="Luo M."/>
            <person name="Kudrna D."/>
            <person name="Wing R.A."/>
            <person name="Meyers B.C."/>
            <person name="Yi K."/>
            <person name="Kong H."/>
            <person name="Lavrijsen P."/>
            <person name="Sunseri F."/>
            <person name="Falavigna A."/>
            <person name="Ye Y."/>
            <person name="Leebens-Mack J.H."/>
            <person name="Chen G."/>
        </authorList>
    </citation>
    <scope>NUCLEOTIDE SEQUENCE [LARGE SCALE GENOMIC DNA]</scope>
    <source>
        <strain evidence="6">cv. DH0086</strain>
    </source>
</reference>
<feature type="domain" description="Disease resistance protein winged helix" evidence="3">
    <location>
        <begin position="43"/>
        <end position="113"/>
    </location>
</feature>
<dbReference type="OMA" id="IAEGYSW"/>
<dbReference type="EMBL" id="CM007381">
    <property type="protein sequence ID" value="ONK79336.1"/>
    <property type="molecule type" value="Genomic_DNA"/>
</dbReference>
<dbReference type="FunFam" id="1.10.10.10:FF:000322">
    <property type="entry name" value="Probable disease resistance protein At1g63360"/>
    <property type="match status" value="1"/>
</dbReference>
<evidence type="ECO:0000259" key="3">
    <source>
        <dbReference type="Pfam" id="PF23559"/>
    </source>
</evidence>
<evidence type="ECO:0008006" key="7">
    <source>
        <dbReference type="Google" id="ProtNLM"/>
    </source>
</evidence>
<name>A0A5P1FLZ5_ASPOF</name>
<dbReference type="InterPro" id="IPR036388">
    <property type="entry name" value="WH-like_DNA-bd_sf"/>
</dbReference>
<dbReference type="InterPro" id="IPR058922">
    <property type="entry name" value="WHD_DRP"/>
</dbReference>